<proteinExistence type="predicted"/>
<feature type="transmembrane region" description="Helical" evidence="1">
    <location>
        <begin position="113"/>
        <end position="133"/>
    </location>
</feature>
<dbReference type="RefSeq" id="WP_142283076.1">
    <property type="nucleotide sequence ID" value="NZ_BMHB01000001.1"/>
</dbReference>
<feature type="transmembrane region" description="Helical" evidence="1">
    <location>
        <begin position="59"/>
        <end position="78"/>
    </location>
</feature>
<feature type="transmembrane region" description="Helical" evidence="1">
    <location>
        <begin position="145"/>
        <end position="164"/>
    </location>
</feature>
<evidence type="ECO:0000313" key="3">
    <source>
        <dbReference type="Proteomes" id="UP000626244"/>
    </source>
</evidence>
<feature type="transmembrane region" description="Helical" evidence="1">
    <location>
        <begin position="84"/>
        <end position="106"/>
    </location>
</feature>
<keyword evidence="3" id="KW-1185">Reference proteome</keyword>
<name>A0A8J3F0P2_9BACI</name>
<keyword evidence="1" id="KW-0812">Transmembrane</keyword>
<evidence type="ECO:0000256" key="1">
    <source>
        <dbReference type="SAM" id="Phobius"/>
    </source>
</evidence>
<reference evidence="3" key="1">
    <citation type="journal article" date="2019" name="Int. J. Syst. Evol. Microbiol.">
        <title>The Global Catalogue of Microorganisms (GCM) 10K type strain sequencing project: providing services to taxonomists for standard genome sequencing and annotation.</title>
        <authorList>
            <consortium name="The Broad Institute Genomics Platform"/>
            <consortium name="The Broad Institute Genome Sequencing Center for Infectious Disease"/>
            <person name="Wu L."/>
            <person name="Ma J."/>
        </authorList>
    </citation>
    <scope>NUCLEOTIDE SEQUENCE [LARGE SCALE GENOMIC DNA]</scope>
    <source>
        <strain evidence="3">CGMCC 1.14993</strain>
    </source>
</reference>
<organism evidence="2 3">
    <name type="scientific">Gottfriedia solisilvae</name>
    <dbReference type="NCBI Taxonomy" id="1516104"/>
    <lineage>
        <taxon>Bacteria</taxon>
        <taxon>Bacillati</taxon>
        <taxon>Bacillota</taxon>
        <taxon>Bacilli</taxon>
        <taxon>Bacillales</taxon>
        <taxon>Bacillaceae</taxon>
        <taxon>Gottfriedia</taxon>
    </lineage>
</organism>
<keyword evidence="1" id="KW-0472">Membrane</keyword>
<dbReference type="OrthoDB" id="2871466at2"/>
<gene>
    <name evidence="2" type="ORF">GCM10007380_29440</name>
</gene>
<dbReference type="AlphaFoldDB" id="A0A8J3F0P2"/>
<dbReference type="EMBL" id="BMHB01000001">
    <property type="protein sequence ID" value="GGI15721.1"/>
    <property type="molecule type" value="Genomic_DNA"/>
</dbReference>
<protein>
    <submittedName>
        <fullName evidence="2">Uncharacterized protein</fullName>
    </submittedName>
</protein>
<sequence length="182" mass="20354">MLTGWICICVSVLISFLSIYNRPTKDDRMNQMMFTMIISMTTGLSIGVLITLTMPQQFFYSLLLSMGLSASIGLFIGLRLNFLALLEGIFTGMMSGMMGSMMVSMLSITEAKTLLLICLLLVTCTSIFCSIMFLSDQFPKLLSSFFPAIFISSLLIIFTVYYSFSHDESNFISSDIHNQHSQ</sequence>
<keyword evidence="1" id="KW-1133">Transmembrane helix</keyword>
<dbReference type="Proteomes" id="UP000626244">
    <property type="component" value="Unassembled WGS sequence"/>
</dbReference>
<comment type="caution">
    <text evidence="2">The sequence shown here is derived from an EMBL/GenBank/DDBJ whole genome shotgun (WGS) entry which is preliminary data.</text>
</comment>
<accession>A0A8J3F0P2</accession>
<evidence type="ECO:0000313" key="2">
    <source>
        <dbReference type="EMBL" id="GGI15721.1"/>
    </source>
</evidence>
<feature type="transmembrane region" description="Helical" evidence="1">
    <location>
        <begin position="31"/>
        <end position="52"/>
    </location>
</feature>